<dbReference type="AlphaFoldDB" id="A0A941D5B7"/>
<keyword evidence="2" id="KW-1133">Transmembrane helix</keyword>
<feature type="compositionally biased region" description="Basic and acidic residues" evidence="1">
    <location>
        <begin position="186"/>
        <end position="200"/>
    </location>
</feature>
<gene>
    <name evidence="3" type="ORF">KC207_02510</name>
</gene>
<sequence length="200" mass="20017">MRRLTGRGPVALLALLGAGVVLVTGLRPWVSGQVEDAVLGGSRVVATGTDVAPGLSALALALAAAAVAVVSAGRVARVVALVLWAGCAVGAGALVVRVLLDPSGVLGPVAAARVGRTGTVPAEAVATVWPWLALLGVLLSLLALVLAVLGRRRWSGPSRRYEPPSGSGDVAGARGERVSSTWDDLSAGRDPTDVGDERGT</sequence>
<name>A0A941D5B7_9MICO</name>
<keyword evidence="4" id="KW-1185">Reference proteome</keyword>
<feature type="region of interest" description="Disordered" evidence="1">
    <location>
        <begin position="156"/>
        <end position="200"/>
    </location>
</feature>
<evidence type="ECO:0000313" key="3">
    <source>
        <dbReference type="EMBL" id="MBR7742165.1"/>
    </source>
</evidence>
<evidence type="ECO:0000313" key="4">
    <source>
        <dbReference type="Proteomes" id="UP000677016"/>
    </source>
</evidence>
<dbReference type="EMBL" id="JAGSNF010000003">
    <property type="protein sequence ID" value="MBR7742165.1"/>
    <property type="molecule type" value="Genomic_DNA"/>
</dbReference>
<comment type="caution">
    <text evidence="3">The sequence shown here is derived from an EMBL/GenBank/DDBJ whole genome shotgun (WGS) entry which is preliminary data.</text>
</comment>
<feature type="transmembrane region" description="Helical" evidence="2">
    <location>
        <begin position="78"/>
        <end position="100"/>
    </location>
</feature>
<accession>A0A941D5B7</accession>
<dbReference type="Proteomes" id="UP000677016">
    <property type="component" value="Unassembled WGS sequence"/>
</dbReference>
<evidence type="ECO:0000256" key="1">
    <source>
        <dbReference type="SAM" id="MobiDB-lite"/>
    </source>
</evidence>
<proteinExistence type="predicted"/>
<feature type="transmembrane region" description="Helical" evidence="2">
    <location>
        <begin position="128"/>
        <end position="150"/>
    </location>
</feature>
<dbReference type="InterPro" id="IPR019051">
    <property type="entry name" value="Trp_biosyn_TM_oprn/chp"/>
</dbReference>
<evidence type="ECO:0000256" key="2">
    <source>
        <dbReference type="SAM" id="Phobius"/>
    </source>
</evidence>
<keyword evidence="2" id="KW-0472">Membrane</keyword>
<keyword evidence="2" id="KW-0812">Transmembrane</keyword>
<feature type="transmembrane region" description="Helical" evidence="2">
    <location>
        <begin position="52"/>
        <end position="71"/>
    </location>
</feature>
<organism evidence="3 4">
    <name type="scientific">Phycicoccus avicenniae</name>
    <dbReference type="NCBI Taxonomy" id="2828860"/>
    <lineage>
        <taxon>Bacteria</taxon>
        <taxon>Bacillati</taxon>
        <taxon>Actinomycetota</taxon>
        <taxon>Actinomycetes</taxon>
        <taxon>Micrococcales</taxon>
        <taxon>Intrasporangiaceae</taxon>
        <taxon>Phycicoccus</taxon>
    </lineage>
</organism>
<dbReference type="Pfam" id="PF09534">
    <property type="entry name" value="Trp_oprn_chp"/>
    <property type="match status" value="1"/>
</dbReference>
<reference evidence="3" key="1">
    <citation type="submission" date="2021-04" db="EMBL/GenBank/DDBJ databases">
        <title>Phycicoccus avicenniae sp. nov., a novel endophytic actinomycetes isolated from branch of Avicennia mariana.</title>
        <authorList>
            <person name="Tuo L."/>
        </authorList>
    </citation>
    <scope>NUCLEOTIDE SEQUENCE</scope>
    <source>
        <strain evidence="3">BSK3Z-2</strain>
    </source>
</reference>
<protein>
    <submittedName>
        <fullName evidence="3">Trp biosynthesis-associated membrane protein</fullName>
    </submittedName>
</protein>
<dbReference type="RefSeq" id="WP_211601328.1">
    <property type="nucleotide sequence ID" value="NZ_JAGSNF010000003.1"/>
</dbReference>